<gene>
    <name evidence="3" type="ORF">H8B06_03195</name>
</gene>
<keyword evidence="4" id="KW-1185">Reference proteome</keyword>
<protein>
    <submittedName>
        <fullName evidence="3">Glycosyltransferase</fullName>
    </submittedName>
</protein>
<dbReference type="InterPro" id="IPR001296">
    <property type="entry name" value="Glyco_trans_1"/>
</dbReference>
<evidence type="ECO:0000259" key="1">
    <source>
        <dbReference type="Pfam" id="PF00534"/>
    </source>
</evidence>
<dbReference type="Pfam" id="PF00534">
    <property type="entry name" value="Glycos_transf_1"/>
    <property type="match status" value="1"/>
</dbReference>
<proteinExistence type="predicted"/>
<dbReference type="InterPro" id="IPR028098">
    <property type="entry name" value="Glyco_trans_4-like_N"/>
</dbReference>
<dbReference type="PANTHER" id="PTHR12526:SF637">
    <property type="entry name" value="GLYCOSYLTRANSFERASE EPSF-RELATED"/>
    <property type="match status" value="1"/>
</dbReference>
<sequence>MDNRIAFITGVNSRKAGGLFFTITSIVNKLAQYREYKIAVFGFYDEFSKNDVRAFSKSVDLVEYNIENNVLKKIGFSLNLREKLVNYSPDIIHQQGIWMYYSNEVLRLKRKKNVKVIIQPHGMLDGWAVQNSSFKKKAVGFLYEYSNLKHADCIHALNYEEYKAIRSFGLKQPIAIIPNGIDIKPELSSLSKTTTKKSTNDKKKLLYLGRIHPKKGIELIVDALMIVISERCSEIENWVIQIAGWDQDDHQQYLIDKVKKNFLGEYFEFVGPVFDEEKEKVFLQADAFILPSYSEGLPMTVLEAWSYKLPVLMTKYCNLQDGFTSNAAVELELDVHNIAFKLIKLFKMSDSDRHQIGTNGFKLVTEKYTWDKVAIQTKELYKWICGEITEIPSFVNID</sequence>
<dbReference type="Pfam" id="PF13439">
    <property type="entry name" value="Glyco_transf_4"/>
    <property type="match status" value="1"/>
</dbReference>
<dbReference type="Gene3D" id="3.40.50.2000">
    <property type="entry name" value="Glycogen Phosphorylase B"/>
    <property type="match status" value="2"/>
</dbReference>
<evidence type="ECO:0000313" key="4">
    <source>
        <dbReference type="Proteomes" id="UP000602759"/>
    </source>
</evidence>
<name>A0ABR7YKH9_9SPHI</name>
<dbReference type="RefSeq" id="WP_190992840.1">
    <property type="nucleotide sequence ID" value="NZ_JACOIK010000002.1"/>
</dbReference>
<evidence type="ECO:0000313" key="3">
    <source>
        <dbReference type="EMBL" id="MBD1431819.1"/>
    </source>
</evidence>
<dbReference type="EMBL" id="JACOIK010000002">
    <property type="protein sequence ID" value="MBD1431819.1"/>
    <property type="molecule type" value="Genomic_DNA"/>
</dbReference>
<organism evidence="3 4">
    <name type="scientific">Sphingobacterium micropteri</name>
    <dbReference type="NCBI Taxonomy" id="2763501"/>
    <lineage>
        <taxon>Bacteria</taxon>
        <taxon>Pseudomonadati</taxon>
        <taxon>Bacteroidota</taxon>
        <taxon>Sphingobacteriia</taxon>
        <taxon>Sphingobacteriales</taxon>
        <taxon>Sphingobacteriaceae</taxon>
        <taxon>Sphingobacterium</taxon>
    </lineage>
</organism>
<feature type="domain" description="Glycosyl transferase family 1" evidence="1">
    <location>
        <begin position="198"/>
        <end position="362"/>
    </location>
</feature>
<comment type="caution">
    <text evidence="3">The sequence shown here is derived from an EMBL/GenBank/DDBJ whole genome shotgun (WGS) entry which is preliminary data.</text>
</comment>
<evidence type="ECO:0000259" key="2">
    <source>
        <dbReference type="Pfam" id="PF13439"/>
    </source>
</evidence>
<dbReference type="Proteomes" id="UP000602759">
    <property type="component" value="Unassembled WGS sequence"/>
</dbReference>
<feature type="domain" description="Glycosyltransferase subfamily 4-like N-terminal" evidence="2">
    <location>
        <begin position="17"/>
        <end position="183"/>
    </location>
</feature>
<dbReference type="SUPFAM" id="SSF53756">
    <property type="entry name" value="UDP-Glycosyltransferase/glycogen phosphorylase"/>
    <property type="match status" value="1"/>
</dbReference>
<dbReference type="PANTHER" id="PTHR12526">
    <property type="entry name" value="GLYCOSYLTRANSFERASE"/>
    <property type="match status" value="1"/>
</dbReference>
<reference evidence="3 4" key="1">
    <citation type="submission" date="2020-08" db="EMBL/GenBank/DDBJ databases">
        <title>Sphingobacterium sp. DN00404 isolated from aquaculture water.</title>
        <authorList>
            <person name="Zhang M."/>
        </authorList>
    </citation>
    <scope>NUCLEOTIDE SEQUENCE [LARGE SCALE GENOMIC DNA]</scope>
    <source>
        <strain evidence="3 4">DN00404</strain>
    </source>
</reference>
<accession>A0ABR7YKH9</accession>